<dbReference type="PANTHER" id="PTHR30346:SF0">
    <property type="entry name" value="HCA OPERON TRANSCRIPTIONAL ACTIVATOR HCAR"/>
    <property type="match status" value="1"/>
</dbReference>
<dbReference type="AlphaFoldDB" id="A0A3S4FWB1"/>
<reference evidence="7 8" key="1">
    <citation type="submission" date="2018-12" db="EMBL/GenBank/DDBJ databases">
        <authorList>
            <consortium name="Pathogen Informatics"/>
        </authorList>
    </citation>
    <scope>NUCLEOTIDE SEQUENCE [LARGE SCALE GENOMIC DNA]</scope>
    <source>
        <strain evidence="7 8">NCTC11214</strain>
    </source>
</reference>
<dbReference type="GO" id="GO:0003700">
    <property type="term" value="F:DNA-binding transcription factor activity"/>
    <property type="evidence" value="ECO:0007669"/>
    <property type="project" value="InterPro"/>
</dbReference>
<dbReference type="Gene3D" id="1.10.10.10">
    <property type="entry name" value="Winged helix-like DNA-binding domain superfamily/Winged helix DNA-binding domain"/>
    <property type="match status" value="1"/>
</dbReference>
<accession>A0A3S4FWB1</accession>
<name>A0A3S4FWB1_SEROD</name>
<evidence type="ECO:0000256" key="4">
    <source>
        <dbReference type="ARBA" id="ARBA00023125"/>
    </source>
</evidence>
<evidence type="ECO:0000313" key="7">
    <source>
        <dbReference type="EMBL" id="VDZ65552.1"/>
    </source>
</evidence>
<dbReference type="EMBL" id="LR134117">
    <property type="protein sequence ID" value="VDZ65552.1"/>
    <property type="molecule type" value="Genomic_DNA"/>
</dbReference>
<feature type="domain" description="HTH lysR-type" evidence="6">
    <location>
        <begin position="2"/>
        <end position="59"/>
    </location>
</feature>
<dbReference type="InterPro" id="IPR000847">
    <property type="entry name" value="LysR_HTH_N"/>
</dbReference>
<keyword evidence="5" id="KW-0804">Transcription</keyword>
<dbReference type="PROSITE" id="PS50931">
    <property type="entry name" value="HTH_LYSR"/>
    <property type="match status" value="1"/>
</dbReference>
<evidence type="ECO:0000256" key="1">
    <source>
        <dbReference type="ARBA" id="ARBA00009437"/>
    </source>
</evidence>
<dbReference type="Pfam" id="PF03466">
    <property type="entry name" value="LysR_substrate"/>
    <property type="match status" value="1"/>
</dbReference>
<dbReference type="PRINTS" id="PR00039">
    <property type="entry name" value="HTHLYSR"/>
</dbReference>
<evidence type="ECO:0000313" key="8">
    <source>
        <dbReference type="Proteomes" id="UP000281391"/>
    </source>
</evidence>
<dbReference type="KEGG" id="sof:NCTC11214_05525"/>
<dbReference type="GO" id="GO:0032993">
    <property type="term" value="C:protein-DNA complex"/>
    <property type="evidence" value="ECO:0007669"/>
    <property type="project" value="TreeGrafter"/>
</dbReference>
<dbReference type="Proteomes" id="UP000281391">
    <property type="component" value="Chromosome"/>
</dbReference>
<evidence type="ECO:0000256" key="5">
    <source>
        <dbReference type="ARBA" id="ARBA00023163"/>
    </source>
</evidence>
<dbReference type="FunFam" id="1.10.10.10:FF:000001">
    <property type="entry name" value="LysR family transcriptional regulator"/>
    <property type="match status" value="1"/>
</dbReference>
<keyword evidence="3" id="KW-0805">Transcription regulation</keyword>
<dbReference type="InterPro" id="IPR005119">
    <property type="entry name" value="LysR_subst-bd"/>
</dbReference>
<dbReference type="SUPFAM" id="SSF53850">
    <property type="entry name" value="Periplasmic binding protein-like II"/>
    <property type="match status" value="1"/>
</dbReference>
<proteinExistence type="inferred from homology"/>
<evidence type="ECO:0000256" key="2">
    <source>
        <dbReference type="ARBA" id="ARBA00022491"/>
    </source>
</evidence>
<dbReference type="CDD" id="cd08414">
    <property type="entry name" value="PBP2_LTTR_aromatics_like"/>
    <property type="match status" value="1"/>
</dbReference>
<protein>
    <submittedName>
        <fullName evidence="7">Ben and cat operon transcriptional regulator</fullName>
    </submittedName>
</protein>
<dbReference type="SUPFAM" id="SSF46785">
    <property type="entry name" value="Winged helix' DNA-binding domain"/>
    <property type="match status" value="1"/>
</dbReference>
<comment type="similarity">
    <text evidence="1">Belongs to the LysR transcriptional regulatory family.</text>
</comment>
<dbReference type="Pfam" id="PF00126">
    <property type="entry name" value="HTH_1"/>
    <property type="match status" value="1"/>
</dbReference>
<gene>
    <name evidence="7" type="primary">benM_3</name>
    <name evidence="7" type="ORF">NCTC11214_05525</name>
</gene>
<dbReference type="InterPro" id="IPR036390">
    <property type="entry name" value="WH_DNA-bd_sf"/>
</dbReference>
<dbReference type="RefSeq" id="WP_004965578.1">
    <property type="nucleotide sequence ID" value="NZ_JAQMZQ010000001.1"/>
</dbReference>
<evidence type="ECO:0000256" key="3">
    <source>
        <dbReference type="ARBA" id="ARBA00023015"/>
    </source>
</evidence>
<keyword evidence="2" id="KW-0678">Repressor</keyword>
<evidence type="ECO:0000259" key="6">
    <source>
        <dbReference type="PROSITE" id="PS50931"/>
    </source>
</evidence>
<dbReference type="InterPro" id="IPR036388">
    <property type="entry name" value="WH-like_DNA-bd_sf"/>
</dbReference>
<keyword evidence="4" id="KW-0238">DNA-binding</keyword>
<sequence length="306" mass="33759">MIELRQLRQFIAVAEEMSFHRAAQRLHMAQPPLTAAIRKIEQELGVRLLERGNRITRITDAGQVFLLEARRTLAQFERTLLHTQRAAQGQTASLRLTFVDSTVNALLPGLLRQFRQRYPQIDFQLQEAATAEQLVALRDDRADVGLVVLPIAPQEGIQLTPLLLERMMLALPEHHPLANAAQIGLSDVSEEPWVLFPAHYGPGMHAAILQACAMAGFTPRVVQQARQMQTIGGLVAGGEGVALMPSLFAALRPPGVVFRELSGIGTPVAYSLALAYRQASPLIDDFIQLAVRHAAEYQQQVLPLVL</sequence>
<organism evidence="7 8">
    <name type="scientific">Serratia odorifera</name>
    <dbReference type="NCBI Taxonomy" id="618"/>
    <lineage>
        <taxon>Bacteria</taxon>
        <taxon>Pseudomonadati</taxon>
        <taxon>Pseudomonadota</taxon>
        <taxon>Gammaproteobacteria</taxon>
        <taxon>Enterobacterales</taxon>
        <taxon>Yersiniaceae</taxon>
        <taxon>Serratia</taxon>
    </lineage>
</organism>
<dbReference type="Gene3D" id="3.40.190.10">
    <property type="entry name" value="Periplasmic binding protein-like II"/>
    <property type="match status" value="2"/>
</dbReference>
<dbReference type="GO" id="GO:0003677">
    <property type="term" value="F:DNA binding"/>
    <property type="evidence" value="ECO:0007669"/>
    <property type="project" value="UniProtKB-KW"/>
</dbReference>
<dbReference type="PANTHER" id="PTHR30346">
    <property type="entry name" value="TRANSCRIPTIONAL DUAL REGULATOR HCAR-RELATED"/>
    <property type="match status" value="1"/>
</dbReference>